<dbReference type="Gene3D" id="3.10.180.10">
    <property type="entry name" value="2,3-Dihydroxybiphenyl 1,2-Dioxygenase, domain 1"/>
    <property type="match status" value="1"/>
</dbReference>
<dbReference type="AlphaFoldDB" id="A0A934KLE8"/>
<dbReference type="Pfam" id="PF00903">
    <property type="entry name" value="Glyoxalase"/>
    <property type="match status" value="1"/>
</dbReference>
<dbReference type="SUPFAM" id="SSF54593">
    <property type="entry name" value="Glyoxalase/Bleomycin resistance protein/Dihydroxybiphenyl dioxygenase"/>
    <property type="match status" value="1"/>
</dbReference>
<organism evidence="2 3">
    <name type="scientific">Candidatus Amunia macphersoniae</name>
    <dbReference type="NCBI Taxonomy" id="3127014"/>
    <lineage>
        <taxon>Bacteria</taxon>
        <taxon>Bacillati</taxon>
        <taxon>Candidatus Dormiibacterota</taxon>
        <taxon>Candidatus Dormibacteria</taxon>
        <taxon>Candidatus Aeolococcales</taxon>
        <taxon>Candidatus Aeolococcaceae</taxon>
        <taxon>Candidatus Amunia</taxon>
    </lineage>
</organism>
<protein>
    <submittedName>
        <fullName evidence="2">VOC family protein</fullName>
    </submittedName>
</protein>
<dbReference type="InterPro" id="IPR029068">
    <property type="entry name" value="Glyas_Bleomycin-R_OHBP_Dase"/>
</dbReference>
<gene>
    <name evidence="2" type="ORF">JF887_00835</name>
</gene>
<evidence type="ECO:0000313" key="3">
    <source>
        <dbReference type="Proteomes" id="UP000614410"/>
    </source>
</evidence>
<dbReference type="EMBL" id="JAEKNN010000005">
    <property type="protein sequence ID" value="MBJ7607965.1"/>
    <property type="molecule type" value="Genomic_DNA"/>
</dbReference>
<name>A0A934KLE8_9BACT</name>
<dbReference type="Proteomes" id="UP000614410">
    <property type="component" value="Unassembled WGS sequence"/>
</dbReference>
<feature type="domain" description="VOC" evidence="1">
    <location>
        <begin position="3"/>
        <end position="108"/>
    </location>
</feature>
<sequence length="124" mass="13453">MINGAHVIVYSKDAEGLDAWFKDVLELPSVDVGDGWLIFALPPAEVAAHPTEEANHHELFLMCDDVHATVERLTEKGVEFSAPITDRGWGLLTSIRIPGGGEIGLYEPRHASPRWVGAAQKGSP</sequence>
<proteinExistence type="predicted"/>
<comment type="caution">
    <text evidence="2">The sequence shown here is derived from an EMBL/GenBank/DDBJ whole genome shotgun (WGS) entry which is preliminary data.</text>
</comment>
<evidence type="ECO:0000259" key="1">
    <source>
        <dbReference type="PROSITE" id="PS51819"/>
    </source>
</evidence>
<reference evidence="2 3" key="1">
    <citation type="submission" date="2020-10" db="EMBL/GenBank/DDBJ databases">
        <title>Ca. Dormibacterota MAGs.</title>
        <authorList>
            <person name="Montgomery K."/>
        </authorList>
    </citation>
    <scope>NUCLEOTIDE SEQUENCE [LARGE SCALE GENOMIC DNA]</scope>
    <source>
        <strain evidence="2">Mitchell_Peninsula_5</strain>
    </source>
</reference>
<evidence type="ECO:0000313" key="2">
    <source>
        <dbReference type="EMBL" id="MBJ7607965.1"/>
    </source>
</evidence>
<accession>A0A934KLE8</accession>
<dbReference type="InterPro" id="IPR037523">
    <property type="entry name" value="VOC_core"/>
</dbReference>
<dbReference type="PROSITE" id="PS51819">
    <property type="entry name" value="VOC"/>
    <property type="match status" value="1"/>
</dbReference>
<dbReference type="InterPro" id="IPR004360">
    <property type="entry name" value="Glyas_Fos-R_dOase_dom"/>
</dbReference>